<organism evidence="1">
    <name type="scientific">Siphoviridae sp. cthGz5</name>
    <dbReference type="NCBI Taxonomy" id="2825613"/>
    <lineage>
        <taxon>Viruses</taxon>
        <taxon>Duplodnaviria</taxon>
        <taxon>Heunggongvirae</taxon>
        <taxon>Uroviricota</taxon>
        <taxon>Caudoviricetes</taxon>
    </lineage>
</organism>
<reference evidence="1" key="1">
    <citation type="journal article" date="2021" name="Proc. Natl. Acad. Sci. U.S.A.">
        <title>A Catalog of Tens of Thousands of Viruses from Human Metagenomes Reveals Hidden Associations with Chronic Diseases.</title>
        <authorList>
            <person name="Tisza M.J."/>
            <person name="Buck C.B."/>
        </authorList>
    </citation>
    <scope>NUCLEOTIDE SEQUENCE</scope>
    <source>
        <strain evidence="1">CthGz5</strain>
    </source>
</reference>
<accession>A0A8S5VA98</accession>
<proteinExistence type="predicted"/>
<dbReference type="EMBL" id="BK016232">
    <property type="protein sequence ID" value="DAG03616.1"/>
    <property type="molecule type" value="Genomic_DNA"/>
</dbReference>
<evidence type="ECO:0000313" key="1">
    <source>
        <dbReference type="EMBL" id="DAG03616.1"/>
    </source>
</evidence>
<sequence length="141" mass="16219">MIDSIIKGLTDYFMKCPLLKDGVFRVDALGNEAVEYTIETGVVSPVIQEYLDGSSIRQYKFTFGSREYYSLDRLENIQNSTFYENLCNWIESQSKAGVLPEMPEKCEAEKLIVDAPGYMFDATMTTARYQIQLTLQYFKEV</sequence>
<protein>
    <submittedName>
        <fullName evidence="1">Minor capsid protein from bacteriophage</fullName>
    </submittedName>
</protein>
<name>A0A8S5VA98_9CAUD</name>